<keyword evidence="1" id="KW-0812">Transmembrane</keyword>
<keyword evidence="1" id="KW-1133">Transmembrane helix</keyword>
<keyword evidence="1" id="KW-0472">Membrane</keyword>
<feature type="transmembrane region" description="Helical" evidence="1">
    <location>
        <begin position="39"/>
        <end position="56"/>
    </location>
</feature>
<organism evidence="2 3">
    <name type="scientific">Thlaspi arvense</name>
    <name type="common">Field penny-cress</name>
    <dbReference type="NCBI Taxonomy" id="13288"/>
    <lineage>
        <taxon>Eukaryota</taxon>
        <taxon>Viridiplantae</taxon>
        <taxon>Streptophyta</taxon>
        <taxon>Embryophyta</taxon>
        <taxon>Tracheophyta</taxon>
        <taxon>Spermatophyta</taxon>
        <taxon>Magnoliopsida</taxon>
        <taxon>eudicotyledons</taxon>
        <taxon>Gunneridae</taxon>
        <taxon>Pentapetalae</taxon>
        <taxon>rosids</taxon>
        <taxon>malvids</taxon>
        <taxon>Brassicales</taxon>
        <taxon>Brassicaceae</taxon>
        <taxon>Thlaspideae</taxon>
        <taxon>Thlaspi</taxon>
    </lineage>
</organism>
<dbReference type="AlphaFoldDB" id="A0AAU9RFD0"/>
<dbReference type="EMBL" id="OU466857">
    <property type="protein sequence ID" value="CAH2039243.1"/>
    <property type="molecule type" value="Genomic_DNA"/>
</dbReference>
<evidence type="ECO:0000313" key="3">
    <source>
        <dbReference type="Proteomes" id="UP000836841"/>
    </source>
</evidence>
<evidence type="ECO:0000313" key="2">
    <source>
        <dbReference type="EMBL" id="CAH2039243.1"/>
    </source>
</evidence>
<feature type="transmembrane region" description="Helical" evidence="1">
    <location>
        <begin position="68"/>
        <end position="85"/>
    </location>
</feature>
<keyword evidence="3" id="KW-1185">Reference proteome</keyword>
<protein>
    <submittedName>
        <fullName evidence="2">Uncharacterized protein</fullName>
    </submittedName>
</protein>
<proteinExistence type="predicted"/>
<dbReference type="Proteomes" id="UP000836841">
    <property type="component" value="Chromosome 1"/>
</dbReference>
<evidence type="ECO:0000256" key="1">
    <source>
        <dbReference type="SAM" id="Phobius"/>
    </source>
</evidence>
<reference evidence="2 3" key="1">
    <citation type="submission" date="2022-03" db="EMBL/GenBank/DDBJ databases">
        <authorList>
            <person name="Nunn A."/>
            <person name="Chopra R."/>
            <person name="Nunn A."/>
            <person name="Contreras Garrido A."/>
        </authorList>
    </citation>
    <scope>NUCLEOTIDE SEQUENCE [LARGE SCALE GENOMIC DNA]</scope>
</reference>
<gene>
    <name evidence="2" type="ORF">TAV2_LOCUS2323</name>
</gene>
<accession>A0AAU9RFD0</accession>
<name>A0AAU9RFD0_THLAR</name>
<sequence>MVAKQICSIRHCHERALDRLQCCNLLIPLVEKKNHMMEVFVAYYCFGIIAGVGTWVRMFKKKFPERPFEGGVMAFAHILGVLVLFNF</sequence>